<feature type="binding site" evidence="6">
    <location>
        <begin position="81"/>
        <end position="83"/>
    </location>
    <ligand>
        <name>substrate</name>
    </ligand>
</feature>
<dbReference type="HAMAP" id="MF_01224_B">
    <property type="entry name" value="MoaC_B"/>
    <property type="match status" value="1"/>
</dbReference>
<evidence type="ECO:0000256" key="6">
    <source>
        <dbReference type="HAMAP-Rule" id="MF_01224"/>
    </source>
</evidence>
<evidence type="ECO:0000256" key="5">
    <source>
        <dbReference type="ARBA" id="ARBA00023239"/>
    </source>
</evidence>
<dbReference type="PANTHER" id="PTHR22960">
    <property type="entry name" value="MOLYBDOPTERIN COFACTOR SYNTHESIS PROTEIN A"/>
    <property type="match status" value="1"/>
</dbReference>
<evidence type="ECO:0000256" key="2">
    <source>
        <dbReference type="ARBA" id="ARBA00005046"/>
    </source>
</evidence>
<evidence type="ECO:0000313" key="8">
    <source>
        <dbReference type="EMBL" id="SBW04939.1"/>
    </source>
</evidence>
<dbReference type="Pfam" id="PF01967">
    <property type="entry name" value="MoaC"/>
    <property type="match status" value="1"/>
</dbReference>
<organism evidence="8">
    <name type="scientific">uncultured Eubacteriales bacterium</name>
    <dbReference type="NCBI Taxonomy" id="172733"/>
    <lineage>
        <taxon>Bacteria</taxon>
        <taxon>Bacillati</taxon>
        <taxon>Bacillota</taxon>
        <taxon>Clostridia</taxon>
        <taxon>Eubacteriales</taxon>
        <taxon>environmental samples</taxon>
    </lineage>
</organism>
<comment type="catalytic activity">
    <reaction evidence="1 6">
        <text>(8S)-3',8-cyclo-7,8-dihydroguanosine 5'-triphosphate = cyclic pyranopterin phosphate + diphosphate</text>
        <dbReference type="Rhea" id="RHEA:49580"/>
        <dbReference type="ChEBI" id="CHEBI:33019"/>
        <dbReference type="ChEBI" id="CHEBI:59648"/>
        <dbReference type="ChEBI" id="CHEBI:131766"/>
        <dbReference type="EC" id="4.6.1.17"/>
    </reaction>
</comment>
<feature type="binding site" evidence="6">
    <location>
        <begin position="119"/>
        <end position="120"/>
    </location>
    <ligand>
        <name>substrate</name>
    </ligand>
</feature>
<dbReference type="EMBL" id="FLUN01000001">
    <property type="protein sequence ID" value="SBW04939.1"/>
    <property type="molecule type" value="Genomic_DNA"/>
</dbReference>
<gene>
    <name evidence="6 8" type="primary">moaC</name>
    <name evidence="8" type="ORF">KL86CLO1_11968</name>
</gene>
<dbReference type="NCBIfam" id="NF006870">
    <property type="entry name" value="PRK09364.1"/>
    <property type="match status" value="1"/>
</dbReference>
<keyword evidence="5 6" id="KW-0456">Lyase</keyword>
<keyword evidence="4 6" id="KW-0501">Molybdenum cofactor biosynthesis</keyword>
<evidence type="ECO:0000256" key="3">
    <source>
        <dbReference type="ARBA" id="ARBA00012575"/>
    </source>
</evidence>
<feature type="domain" description="Molybdopterin cofactor biosynthesis C (MoaC)" evidence="7">
    <location>
        <begin position="21"/>
        <end position="156"/>
    </location>
</feature>
<dbReference type="SUPFAM" id="SSF55040">
    <property type="entry name" value="Molybdenum cofactor biosynthesis protein C, MoaC"/>
    <property type="match status" value="1"/>
</dbReference>
<dbReference type="UniPathway" id="UPA00344"/>
<dbReference type="NCBIfam" id="TIGR00581">
    <property type="entry name" value="moaC"/>
    <property type="match status" value="1"/>
</dbReference>
<proteinExistence type="inferred from homology"/>
<comment type="function">
    <text evidence="6">Catalyzes the conversion of (8S)-3',8-cyclo-7,8-dihydroguanosine 5'-triphosphate to cyclic pyranopterin monophosphate (cPMP).</text>
</comment>
<dbReference type="InterPro" id="IPR047594">
    <property type="entry name" value="MoaC_bact/euk"/>
</dbReference>
<name>A0A212JZQ6_9FIRM</name>
<evidence type="ECO:0000256" key="4">
    <source>
        <dbReference type="ARBA" id="ARBA00023150"/>
    </source>
</evidence>
<dbReference type="EC" id="4.6.1.17" evidence="3 6"/>
<comment type="subunit">
    <text evidence="6">Homohexamer; trimer of dimers.</text>
</comment>
<accession>A0A212JZQ6</accession>
<dbReference type="InterPro" id="IPR036522">
    <property type="entry name" value="MoaC_sf"/>
</dbReference>
<dbReference type="InterPro" id="IPR050105">
    <property type="entry name" value="MoCo_biosynth_MoaA/MoaC"/>
</dbReference>
<feature type="active site" evidence="6">
    <location>
        <position position="134"/>
    </location>
</feature>
<dbReference type="CDD" id="cd01420">
    <property type="entry name" value="MoaC_PE"/>
    <property type="match status" value="1"/>
</dbReference>
<protein>
    <recommendedName>
        <fullName evidence="3 6">Cyclic pyranopterin monophosphate synthase</fullName>
        <ecNumber evidence="3 6">4.6.1.17</ecNumber>
    </recommendedName>
    <alternativeName>
        <fullName evidence="6">Molybdenum cofactor biosynthesis protein C</fullName>
    </alternativeName>
</protein>
<reference evidence="8" key="1">
    <citation type="submission" date="2016-04" db="EMBL/GenBank/DDBJ databases">
        <authorList>
            <person name="Evans L.H."/>
            <person name="Alamgir A."/>
            <person name="Owens N."/>
            <person name="Weber N.D."/>
            <person name="Virtaneva K."/>
            <person name="Barbian K."/>
            <person name="Babar A."/>
            <person name="Rosenke K."/>
        </authorList>
    </citation>
    <scope>NUCLEOTIDE SEQUENCE</scope>
    <source>
        <strain evidence="8">86</strain>
    </source>
</reference>
<comment type="similarity">
    <text evidence="6">Belongs to the MoaC family.</text>
</comment>
<dbReference type="GO" id="GO:0006777">
    <property type="term" value="P:Mo-molybdopterin cofactor biosynthetic process"/>
    <property type="evidence" value="ECO:0007669"/>
    <property type="project" value="UniProtKB-UniRule"/>
</dbReference>
<evidence type="ECO:0000256" key="1">
    <source>
        <dbReference type="ARBA" id="ARBA00001637"/>
    </source>
</evidence>
<dbReference type="InterPro" id="IPR002820">
    <property type="entry name" value="Mopterin_CF_biosynth-C_dom"/>
</dbReference>
<dbReference type="InterPro" id="IPR023045">
    <property type="entry name" value="MoaC"/>
</dbReference>
<comment type="pathway">
    <text evidence="2 6">Cofactor biosynthesis; molybdopterin biosynthesis.</text>
</comment>
<dbReference type="GO" id="GO:0061799">
    <property type="term" value="F:cyclic pyranopterin monophosphate synthase activity"/>
    <property type="evidence" value="ECO:0007669"/>
    <property type="project" value="UniProtKB-UniRule"/>
</dbReference>
<evidence type="ECO:0000259" key="7">
    <source>
        <dbReference type="Pfam" id="PF01967"/>
    </source>
</evidence>
<sequence length="169" mass="17947">MERGGEYMGLTHFDAAGNAVMVDVSEKGETLREATAVGRIAVNEKCFIAIRTGTAKKGDVLGVARVAGIMATKRTSDLIPLCHPLPITKATVDFELLEERYQVKVICTVSCTGKTGVEMEALTGATVALLTIYDMCKAIDKGMTIGGVYLHRKTGGKSGLIENPGPRGE</sequence>
<dbReference type="Gene3D" id="3.30.70.640">
    <property type="entry name" value="Molybdopterin cofactor biosynthesis C (MoaC) domain"/>
    <property type="match status" value="1"/>
</dbReference>
<dbReference type="AlphaFoldDB" id="A0A212JZQ6"/>